<evidence type="ECO:0000256" key="1">
    <source>
        <dbReference type="SAM" id="MobiDB-lite"/>
    </source>
</evidence>
<organism evidence="2 3">
    <name type="scientific">Phytohabitans maris</name>
    <dbReference type="NCBI Taxonomy" id="3071409"/>
    <lineage>
        <taxon>Bacteria</taxon>
        <taxon>Bacillati</taxon>
        <taxon>Actinomycetota</taxon>
        <taxon>Actinomycetes</taxon>
        <taxon>Micromonosporales</taxon>
        <taxon>Micromonosporaceae</taxon>
    </lineage>
</organism>
<accession>A0ABU0ZPZ8</accession>
<dbReference type="Gene3D" id="1.10.260.40">
    <property type="entry name" value="lambda repressor-like DNA-binding domains"/>
    <property type="match status" value="1"/>
</dbReference>
<sequence length="147" mass="16165">MSDDIELQRRPSSARELFGAELRRLRLSRQRSQEQLATAVVHSRALIAAVELAERWPPRDLAVRCDSSLQSGGTLSRLWPLVEAERRAAREVLSGVRLSDLRAVVLRLAVLTGTDLTVLTVAEPDDPPPRPPLGPDDPGSLGRPHDV</sequence>
<dbReference type="SUPFAM" id="SSF47413">
    <property type="entry name" value="lambda repressor-like DNA-binding domains"/>
    <property type="match status" value="1"/>
</dbReference>
<proteinExistence type="predicted"/>
<evidence type="ECO:0008006" key="4">
    <source>
        <dbReference type="Google" id="ProtNLM"/>
    </source>
</evidence>
<protein>
    <recommendedName>
        <fullName evidence="4">HTH cro/C1-type domain-containing protein</fullName>
    </recommendedName>
</protein>
<reference evidence="2 3" key="1">
    <citation type="submission" date="2023-08" db="EMBL/GenBank/DDBJ databases">
        <title>Phytohabitans sansha sp. nov., isolated from marine sediment.</title>
        <authorList>
            <person name="Zhao Y."/>
            <person name="Yi K."/>
        </authorList>
    </citation>
    <scope>NUCLEOTIDE SEQUENCE [LARGE SCALE GENOMIC DNA]</scope>
    <source>
        <strain evidence="2 3">ZYX-F-186</strain>
    </source>
</reference>
<comment type="caution">
    <text evidence="2">The sequence shown here is derived from an EMBL/GenBank/DDBJ whole genome shotgun (WGS) entry which is preliminary data.</text>
</comment>
<dbReference type="InterPro" id="IPR010982">
    <property type="entry name" value="Lambda_DNA-bd_dom_sf"/>
</dbReference>
<gene>
    <name evidence="2" type="ORF">RB614_31760</name>
</gene>
<dbReference type="RefSeq" id="WP_308716370.1">
    <property type="nucleotide sequence ID" value="NZ_JAVHUY010000037.1"/>
</dbReference>
<evidence type="ECO:0000313" key="2">
    <source>
        <dbReference type="EMBL" id="MDQ7909109.1"/>
    </source>
</evidence>
<keyword evidence="3" id="KW-1185">Reference proteome</keyword>
<feature type="region of interest" description="Disordered" evidence="1">
    <location>
        <begin position="120"/>
        <end position="147"/>
    </location>
</feature>
<evidence type="ECO:0000313" key="3">
    <source>
        <dbReference type="Proteomes" id="UP001230908"/>
    </source>
</evidence>
<dbReference type="EMBL" id="JAVHUY010000037">
    <property type="protein sequence ID" value="MDQ7909109.1"/>
    <property type="molecule type" value="Genomic_DNA"/>
</dbReference>
<name>A0ABU0ZPZ8_9ACTN</name>
<dbReference type="Proteomes" id="UP001230908">
    <property type="component" value="Unassembled WGS sequence"/>
</dbReference>
<feature type="compositionally biased region" description="Low complexity" evidence="1">
    <location>
        <begin position="136"/>
        <end position="147"/>
    </location>
</feature>